<dbReference type="Proteomes" id="UP000626109">
    <property type="component" value="Unassembled WGS sequence"/>
</dbReference>
<dbReference type="EMBL" id="CAJNNW010036216">
    <property type="protein sequence ID" value="CAE8732714.1"/>
    <property type="molecule type" value="Genomic_DNA"/>
</dbReference>
<accession>A0A813LR08</accession>
<sequence length="152" mass="17683">MSLLPQAGFSTWNLEWPTHAIEITDHSKRQQNNNKTTTKQQHNHKQITRNCELEHAKTWNVNCSRDRRITGFAPTRSSFCCCCCSCCSCCCCCYCCCCYCCCCCLLEFLEGAAHSFQTLPYSCLQQPNKTNTHILKTRLNRRKLHLKYILYF</sequence>
<gene>
    <name evidence="1" type="ORF">PGLA2088_LOCUS46519</name>
</gene>
<name>A0A813LR08_POLGL</name>
<dbReference type="AlphaFoldDB" id="A0A813LR08"/>
<reference evidence="1" key="1">
    <citation type="submission" date="2021-02" db="EMBL/GenBank/DDBJ databases">
        <authorList>
            <person name="Dougan E. K."/>
            <person name="Rhodes N."/>
            <person name="Thang M."/>
            <person name="Chan C."/>
        </authorList>
    </citation>
    <scope>NUCLEOTIDE SEQUENCE</scope>
</reference>
<protein>
    <submittedName>
        <fullName evidence="1">Uncharacterized protein</fullName>
    </submittedName>
</protein>
<proteinExistence type="predicted"/>
<evidence type="ECO:0000313" key="2">
    <source>
        <dbReference type="Proteomes" id="UP000626109"/>
    </source>
</evidence>
<organism evidence="1 2">
    <name type="scientific">Polarella glacialis</name>
    <name type="common">Dinoflagellate</name>
    <dbReference type="NCBI Taxonomy" id="89957"/>
    <lineage>
        <taxon>Eukaryota</taxon>
        <taxon>Sar</taxon>
        <taxon>Alveolata</taxon>
        <taxon>Dinophyceae</taxon>
        <taxon>Suessiales</taxon>
        <taxon>Suessiaceae</taxon>
        <taxon>Polarella</taxon>
    </lineage>
</organism>
<comment type="caution">
    <text evidence="1">The sequence shown here is derived from an EMBL/GenBank/DDBJ whole genome shotgun (WGS) entry which is preliminary data.</text>
</comment>
<evidence type="ECO:0000313" key="1">
    <source>
        <dbReference type="EMBL" id="CAE8732714.1"/>
    </source>
</evidence>